<keyword evidence="8" id="KW-1185">Reference proteome</keyword>
<dbReference type="OrthoDB" id="9806253at2"/>
<keyword evidence="4 5" id="KW-0472">Membrane</keyword>
<sequence>MEFLDMAVLGFFVVFLATLFLFGEVMVKAKGLFAVIGIVIMSVYFSYHLTAADSMWVVLLYVIGLALIIFDGKVTSDGSIAGVGIILMILGLALPAPTFTYGVLVSMAFVFAAPTSYLFTKVFTARAMWDKVLLKDRMTEEEGYNSMNNSYKELVGKEGITKTPFRPTGTVEIEGKLYSATTDNFWLQEETDIKVLSADGTRILITPVKEKEKES</sequence>
<keyword evidence="3 5" id="KW-1133">Transmembrane helix</keyword>
<keyword evidence="2 5" id="KW-0812">Transmembrane</keyword>
<proteinExistence type="predicted"/>
<dbReference type="SUPFAM" id="SSF141322">
    <property type="entry name" value="NfeD domain-like"/>
    <property type="match status" value="1"/>
</dbReference>
<evidence type="ECO:0000256" key="5">
    <source>
        <dbReference type="SAM" id="Phobius"/>
    </source>
</evidence>
<dbReference type="Proteomes" id="UP000198778">
    <property type="component" value="Unassembled WGS sequence"/>
</dbReference>
<comment type="subcellular location">
    <subcellularLocation>
        <location evidence="1">Membrane</location>
        <topology evidence="1">Multi-pass membrane protein</topology>
    </subcellularLocation>
</comment>
<dbReference type="AlphaFoldDB" id="A0A1H0B9M3"/>
<organism evidence="7 8">
    <name type="scientific">Alkalicoccus daliensis</name>
    <dbReference type="NCBI Taxonomy" id="745820"/>
    <lineage>
        <taxon>Bacteria</taxon>
        <taxon>Bacillati</taxon>
        <taxon>Bacillota</taxon>
        <taxon>Bacilli</taxon>
        <taxon>Bacillales</taxon>
        <taxon>Bacillaceae</taxon>
        <taxon>Alkalicoccus</taxon>
    </lineage>
</organism>
<reference evidence="8" key="1">
    <citation type="submission" date="2016-10" db="EMBL/GenBank/DDBJ databases">
        <authorList>
            <person name="Varghese N."/>
            <person name="Submissions S."/>
        </authorList>
    </citation>
    <scope>NUCLEOTIDE SEQUENCE [LARGE SCALE GENOMIC DNA]</scope>
    <source>
        <strain evidence="8">CGMCC 1.10369</strain>
    </source>
</reference>
<gene>
    <name evidence="7" type="ORF">SAMN04488053_101808</name>
</gene>
<dbReference type="InterPro" id="IPR012340">
    <property type="entry name" value="NA-bd_OB-fold"/>
</dbReference>
<dbReference type="EMBL" id="FNIL01000001">
    <property type="protein sequence ID" value="SDN42311.1"/>
    <property type="molecule type" value="Genomic_DNA"/>
</dbReference>
<dbReference type="Pfam" id="PF01957">
    <property type="entry name" value="NfeD"/>
    <property type="match status" value="1"/>
</dbReference>
<feature type="domain" description="NfeD-like C-terminal" evidence="6">
    <location>
        <begin position="152"/>
        <end position="207"/>
    </location>
</feature>
<dbReference type="InterPro" id="IPR002810">
    <property type="entry name" value="NfeD-like_C"/>
</dbReference>
<evidence type="ECO:0000256" key="1">
    <source>
        <dbReference type="ARBA" id="ARBA00004141"/>
    </source>
</evidence>
<dbReference type="PANTHER" id="PTHR33507">
    <property type="entry name" value="INNER MEMBRANE PROTEIN YBBJ"/>
    <property type="match status" value="1"/>
</dbReference>
<dbReference type="Gene3D" id="2.40.50.140">
    <property type="entry name" value="Nucleic acid-binding proteins"/>
    <property type="match status" value="1"/>
</dbReference>
<dbReference type="InterPro" id="IPR052165">
    <property type="entry name" value="Membrane_assoc_protease"/>
</dbReference>
<feature type="transmembrane region" description="Helical" evidence="5">
    <location>
        <begin position="101"/>
        <end position="119"/>
    </location>
</feature>
<feature type="transmembrane region" description="Helical" evidence="5">
    <location>
        <begin position="55"/>
        <end position="72"/>
    </location>
</feature>
<dbReference type="STRING" id="745820.SAMN04488053_101808"/>
<evidence type="ECO:0000313" key="7">
    <source>
        <dbReference type="EMBL" id="SDN42311.1"/>
    </source>
</evidence>
<accession>A0A1H0B9M3</accession>
<evidence type="ECO:0000259" key="6">
    <source>
        <dbReference type="Pfam" id="PF01957"/>
    </source>
</evidence>
<evidence type="ECO:0000256" key="2">
    <source>
        <dbReference type="ARBA" id="ARBA00022692"/>
    </source>
</evidence>
<dbReference type="GO" id="GO:0005886">
    <property type="term" value="C:plasma membrane"/>
    <property type="evidence" value="ECO:0007669"/>
    <property type="project" value="TreeGrafter"/>
</dbReference>
<evidence type="ECO:0000256" key="3">
    <source>
        <dbReference type="ARBA" id="ARBA00022989"/>
    </source>
</evidence>
<evidence type="ECO:0000313" key="8">
    <source>
        <dbReference type="Proteomes" id="UP000198778"/>
    </source>
</evidence>
<evidence type="ECO:0000256" key="4">
    <source>
        <dbReference type="ARBA" id="ARBA00023136"/>
    </source>
</evidence>
<dbReference type="RefSeq" id="WP_090840777.1">
    <property type="nucleotide sequence ID" value="NZ_FNIL01000001.1"/>
</dbReference>
<feature type="transmembrane region" description="Helical" evidence="5">
    <location>
        <begin position="79"/>
        <end position="95"/>
    </location>
</feature>
<feature type="transmembrane region" description="Helical" evidence="5">
    <location>
        <begin position="32"/>
        <end position="49"/>
    </location>
</feature>
<feature type="transmembrane region" description="Helical" evidence="5">
    <location>
        <begin position="6"/>
        <end position="25"/>
    </location>
</feature>
<name>A0A1H0B9M3_9BACI</name>
<protein>
    <submittedName>
        <fullName evidence="7">NfeD-like C-terminal, partner-binding</fullName>
    </submittedName>
</protein>
<dbReference type="PANTHER" id="PTHR33507:SF3">
    <property type="entry name" value="INNER MEMBRANE PROTEIN YBBJ"/>
    <property type="match status" value="1"/>
</dbReference>